<dbReference type="InterPro" id="IPR001789">
    <property type="entry name" value="Sig_transdc_resp-reg_receiver"/>
</dbReference>
<accession>A0A1G2F7G8</accession>
<dbReference type="Pfam" id="PF00072">
    <property type="entry name" value="Response_reg"/>
    <property type="match status" value="1"/>
</dbReference>
<dbReference type="PANTHER" id="PTHR44591:SF3">
    <property type="entry name" value="RESPONSE REGULATORY DOMAIN-CONTAINING PROTEIN"/>
    <property type="match status" value="1"/>
</dbReference>
<evidence type="ECO:0000259" key="3">
    <source>
        <dbReference type="PROSITE" id="PS50110"/>
    </source>
</evidence>
<reference evidence="4 5" key="1">
    <citation type="journal article" date="2016" name="Nat. Commun.">
        <title>Thousands of microbial genomes shed light on interconnected biogeochemical processes in an aquifer system.</title>
        <authorList>
            <person name="Anantharaman K."/>
            <person name="Brown C.T."/>
            <person name="Hug L.A."/>
            <person name="Sharon I."/>
            <person name="Castelle C.J."/>
            <person name="Probst A.J."/>
            <person name="Thomas B.C."/>
            <person name="Singh A."/>
            <person name="Wilkins M.J."/>
            <person name="Karaoz U."/>
            <person name="Brodie E.L."/>
            <person name="Williams K.H."/>
            <person name="Hubbard S.S."/>
            <person name="Banfield J.F."/>
        </authorList>
    </citation>
    <scope>NUCLEOTIDE SEQUENCE [LARGE SCALE GENOMIC DNA]</scope>
</reference>
<evidence type="ECO:0000256" key="2">
    <source>
        <dbReference type="PROSITE-ProRule" id="PRU00169"/>
    </source>
</evidence>
<evidence type="ECO:0000313" key="4">
    <source>
        <dbReference type="EMBL" id="OGZ34006.1"/>
    </source>
</evidence>
<dbReference type="PROSITE" id="PS50110">
    <property type="entry name" value="RESPONSE_REGULATORY"/>
    <property type="match status" value="1"/>
</dbReference>
<dbReference type="Gene3D" id="3.40.50.2300">
    <property type="match status" value="1"/>
</dbReference>
<name>A0A1G2F7G8_9BACT</name>
<keyword evidence="1 2" id="KW-0597">Phosphoprotein</keyword>
<dbReference type="GO" id="GO:0000160">
    <property type="term" value="P:phosphorelay signal transduction system"/>
    <property type="evidence" value="ECO:0007669"/>
    <property type="project" value="InterPro"/>
</dbReference>
<dbReference type="EMBL" id="MHMW01000021">
    <property type="protein sequence ID" value="OGZ34006.1"/>
    <property type="molecule type" value="Genomic_DNA"/>
</dbReference>
<sequence>MIKILFVEDEPNHIEIYRTKLMQEGFDFVAAKTGEEAIPMIKVEKPDLILLDILLPGEKNGIDVLIKLKEDSTTKNIPIIVFTNFDEKEFREQASDLGANDFVLKSNVTPGQMVKKIREALGQKAEK</sequence>
<dbReference type="PANTHER" id="PTHR44591">
    <property type="entry name" value="STRESS RESPONSE REGULATOR PROTEIN 1"/>
    <property type="match status" value="1"/>
</dbReference>
<dbReference type="AlphaFoldDB" id="A0A1G2F7G8"/>
<dbReference type="STRING" id="1801992.A2Y98_00905"/>
<evidence type="ECO:0000256" key="1">
    <source>
        <dbReference type="ARBA" id="ARBA00022553"/>
    </source>
</evidence>
<evidence type="ECO:0000313" key="5">
    <source>
        <dbReference type="Proteomes" id="UP000179099"/>
    </source>
</evidence>
<feature type="modified residue" description="4-aspartylphosphate" evidence="2">
    <location>
        <position position="52"/>
    </location>
</feature>
<comment type="caution">
    <text evidence="4">The sequence shown here is derived from an EMBL/GenBank/DDBJ whole genome shotgun (WGS) entry which is preliminary data.</text>
</comment>
<dbReference type="InterPro" id="IPR050595">
    <property type="entry name" value="Bact_response_regulator"/>
</dbReference>
<proteinExistence type="predicted"/>
<dbReference type="SMART" id="SM00448">
    <property type="entry name" value="REC"/>
    <property type="match status" value="1"/>
</dbReference>
<organism evidence="4 5">
    <name type="scientific">Candidatus Portnoybacteria bacterium RBG_19FT_COMBO_36_7</name>
    <dbReference type="NCBI Taxonomy" id="1801992"/>
    <lineage>
        <taxon>Bacteria</taxon>
        <taxon>Candidatus Portnoyibacteriota</taxon>
    </lineage>
</organism>
<dbReference type="InterPro" id="IPR011006">
    <property type="entry name" value="CheY-like_superfamily"/>
</dbReference>
<gene>
    <name evidence="4" type="ORF">A2Y98_00905</name>
</gene>
<dbReference type="Proteomes" id="UP000179099">
    <property type="component" value="Unassembled WGS sequence"/>
</dbReference>
<protein>
    <recommendedName>
        <fullName evidence="3">Response regulatory domain-containing protein</fullName>
    </recommendedName>
</protein>
<dbReference type="SUPFAM" id="SSF52172">
    <property type="entry name" value="CheY-like"/>
    <property type="match status" value="1"/>
</dbReference>
<feature type="domain" description="Response regulatory" evidence="3">
    <location>
        <begin position="3"/>
        <end position="120"/>
    </location>
</feature>